<organism evidence="2 3">
    <name type="scientific">Dentiscutata erythropus</name>
    <dbReference type="NCBI Taxonomy" id="1348616"/>
    <lineage>
        <taxon>Eukaryota</taxon>
        <taxon>Fungi</taxon>
        <taxon>Fungi incertae sedis</taxon>
        <taxon>Mucoromycota</taxon>
        <taxon>Glomeromycotina</taxon>
        <taxon>Glomeromycetes</taxon>
        <taxon>Diversisporales</taxon>
        <taxon>Gigasporaceae</taxon>
        <taxon>Dentiscutata</taxon>
    </lineage>
</organism>
<evidence type="ECO:0000256" key="1">
    <source>
        <dbReference type="SAM" id="MobiDB-lite"/>
    </source>
</evidence>
<keyword evidence="3" id="KW-1185">Reference proteome</keyword>
<feature type="non-terminal residue" evidence="2">
    <location>
        <position position="80"/>
    </location>
</feature>
<dbReference type="Proteomes" id="UP000789405">
    <property type="component" value="Unassembled WGS sequence"/>
</dbReference>
<comment type="caution">
    <text evidence="2">The sequence shown here is derived from an EMBL/GenBank/DDBJ whole genome shotgun (WGS) entry which is preliminary data.</text>
</comment>
<sequence>DTIDTDDEMDMADETDTFDESEELDEKLEISNKFWEADDMIQQQPIKTQKILDSIYTSQFIDVDKISQRFSEEVKSGNVA</sequence>
<gene>
    <name evidence="2" type="ORF">DERYTH_LOCUS9630</name>
</gene>
<dbReference type="EMBL" id="CAJVPY010005317">
    <property type="protein sequence ID" value="CAG8640522.1"/>
    <property type="molecule type" value="Genomic_DNA"/>
</dbReference>
<reference evidence="2" key="1">
    <citation type="submission" date="2021-06" db="EMBL/GenBank/DDBJ databases">
        <authorList>
            <person name="Kallberg Y."/>
            <person name="Tangrot J."/>
            <person name="Rosling A."/>
        </authorList>
    </citation>
    <scope>NUCLEOTIDE SEQUENCE</scope>
    <source>
        <strain evidence="2">MA453B</strain>
    </source>
</reference>
<evidence type="ECO:0000313" key="3">
    <source>
        <dbReference type="Proteomes" id="UP000789405"/>
    </source>
</evidence>
<dbReference type="AlphaFoldDB" id="A0A9N9DLB1"/>
<proteinExistence type="predicted"/>
<feature type="region of interest" description="Disordered" evidence="1">
    <location>
        <begin position="1"/>
        <end position="24"/>
    </location>
</feature>
<name>A0A9N9DLB1_9GLOM</name>
<accession>A0A9N9DLB1</accession>
<feature type="non-terminal residue" evidence="2">
    <location>
        <position position="1"/>
    </location>
</feature>
<protein>
    <submittedName>
        <fullName evidence="2">7299_t:CDS:1</fullName>
    </submittedName>
</protein>
<evidence type="ECO:0000313" key="2">
    <source>
        <dbReference type="EMBL" id="CAG8640522.1"/>
    </source>
</evidence>
<dbReference type="OrthoDB" id="2424666at2759"/>